<keyword evidence="3" id="KW-1185">Reference proteome</keyword>
<proteinExistence type="predicted"/>
<comment type="caution">
    <text evidence="2">The sequence shown here is derived from an EMBL/GenBank/DDBJ whole genome shotgun (WGS) entry which is preliminary data.</text>
</comment>
<sequence length="275" mass="30580">SGHSSASDVHTIHSMLKFTDNFKTQANDYFAIHYIWNILGRTTQSQNHADGMSQGGRQRALPVVCEREQEFHLCLVEQLPRKYIANTFSSCALKVHADKGTNGVMASIPARGRCSAALAGPSLLFIIFLMWILCVDAQGQGRQGHVALCCQILSRLPPLQPPGLFIVKLGAHTHKLMQPGLKKEFEKLSFSLHCQASLMRKPLPSTRLTALLEIYLRYLAILAPPWLCVRLMLLAEGENGKPLTSELVLVEMLSIIVWNMLGILFIRMSCGSRES</sequence>
<evidence type="ECO:0000313" key="2">
    <source>
        <dbReference type="EMBL" id="KAI7801213.1"/>
    </source>
</evidence>
<gene>
    <name evidence="2" type="ORF">IRJ41_025614</name>
</gene>
<dbReference type="Proteomes" id="UP001059041">
    <property type="component" value="Linkage Group LG14"/>
</dbReference>
<accession>A0A9W7WKW2</accession>
<keyword evidence="1" id="KW-0472">Membrane</keyword>
<reference evidence="2" key="1">
    <citation type="submission" date="2021-02" db="EMBL/GenBank/DDBJ databases">
        <title>Comparative genomics reveals that relaxation of natural selection precedes convergent phenotypic evolution of cavefish.</title>
        <authorList>
            <person name="Peng Z."/>
        </authorList>
    </citation>
    <scope>NUCLEOTIDE SEQUENCE</scope>
    <source>
        <tissue evidence="2">Muscle</tissue>
    </source>
</reference>
<evidence type="ECO:0000313" key="3">
    <source>
        <dbReference type="Proteomes" id="UP001059041"/>
    </source>
</evidence>
<dbReference type="EMBL" id="JAFHDT010000014">
    <property type="protein sequence ID" value="KAI7801213.1"/>
    <property type="molecule type" value="Genomic_DNA"/>
</dbReference>
<name>A0A9W7WKW2_TRIRA</name>
<dbReference type="AlphaFoldDB" id="A0A9W7WKW2"/>
<keyword evidence="1" id="KW-0812">Transmembrane</keyword>
<feature type="non-terminal residue" evidence="2">
    <location>
        <position position="275"/>
    </location>
</feature>
<organism evidence="2 3">
    <name type="scientific">Triplophysa rosa</name>
    <name type="common">Cave loach</name>
    <dbReference type="NCBI Taxonomy" id="992332"/>
    <lineage>
        <taxon>Eukaryota</taxon>
        <taxon>Metazoa</taxon>
        <taxon>Chordata</taxon>
        <taxon>Craniata</taxon>
        <taxon>Vertebrata</taxon>
        <taxon>Euteleostomi</taxon>
        <taxon>Actinopterygii</taxon>
        <taxon>Neopterygii</taxon>
        <taxon>Teleostei</taxon>
        <taxon>Ostariophysi</taxon>
        <taxon>Cypriniformes</taxon>
        <taxon>Nemacheilidae</taxon>
        <taxon>Triplophysa</taxon>
    </lineage>
</organism>
<feature type="transmembrane region" description="Helical" evidence="1">
    <location>
        <begin position="247"/>
        <end position="266"/>
    </location>
</feature>
<feature type="transmembrane region" description="Helical" evidence="1">
    <location>
        <begin position="208"/>
        <end position="227"/>
    </location>
</feature>
<evidence type="ECO:0000256" key="1">
    <source>
        <dbReference type="SAM" id="Phobius"/>
    </source>
</evidence>
<keyword evidence="1" id="KW-1133">Transmembrane helix</keyword>
<feature type="transmembrane region" description="Helical" evidence="1">
    <location>
        <begin position="116"/>
        <end position="135"/>
    </location>
</feature>
<protein>
    <submittedName>
        <fullName evidence="2">Uncharacterized protein</fullName>
    </submittedName>
</protein>